<evidence type="ECO:0000256" key="1">
    <source>
        <dbReference type="SAM" id="MobiDB-lite"/>
    </source>
</evidence>
<evidence type="ECO:0000313" key="2">
    <source>
        <dbReference type="EMBL" id="KAE9310185.1"/>
    </source>
</evidence>
<gene>
    <name evidence="2" type="ORF">PR003_g20326</name>
</gene>
<accession>A0A6A4DN64</accession>
<keyword evidence="3" id="KW-1185">Reference proteome</keyword>
<feature type="compositionally biased region" description="Basic and acidic residues" evidence="1">
    <location>
        <begin position="59"/>
        <end position="72"/>
    </location>
</feature>
<feature type="compositionally biased region" description="Polar residues" evidence="1">
    <location>
        <begin position="75"/>
        <end position="94"/>
    </location>
</feature>
<reference evidence="2 3" key="1">
    <citation type="submission" date="2018-08" db="EMBL/GenBank/DDBJ databases">
        <title>Genomic investigation of the strawberry pathogen Phytophthora fragariae indicates pathogenicity is determined by transcriptional variation in three key races.</title>
        <authorList>
            <person name="Adams T.M."/>
            <person name="Armitage A.D."/>
            <person name="Sobczyk M.K."/>
            <person name="Bates H.J."/>
            <person name="Dunwell J.M."/>
            <person name="Nellist C.F."/>
            <person name="Harrison R.J."/>
        </authorList>
    </citation>
    <scope>NUCLEOTIDE SEQUENCE [LARGE SCALE GENOMIC DNA]</scope>
    <source>
        <strain evidence="2 3">SCRP333</strain>
    </source>
</reference>
<name>A0A6A4DN64_9STRA</name>
<feature type="region of interest" description="Disordered" evidence="1">
    <location>
        <begin position="42"/>
        <end position="126"/>
    </location>
</feature>
<protein>
    <submittedName>
        <fullName evidence="2">Uncharacterized protein</fullName>
    </submittedName>
</protein>
<feature type="region of interest" description="Disordered" evidence="1">
    <location>
        <begin position="220"/>
        <end position="314"/>
    </location>
</feature>
<feature type="compositionally biased region" description="Acidic residues" evidence="1">
    <location>
        <begin position="220"/>
        <end position="230"/>
    </location>
</feature>
<proteinExistence type="predicted"/>
<feature type="compositionally biased region" description="Basic and acidic residues" evidence="1">
    <location>
        <begin position="280"/>
        <end position="289"/>
    </location>
</feature>
<dbReference type="EMBL" id="QXFT01001796">
    <property type="protein sequence ID" value="KAE9310185.1"/>
    <property type="molecule type" value="Genomic_DNA"/>
</dbReference>
<dbReference type="AlphaFoldDB" id="A0A6A4DN64"/>
<evidence type="ECO:0000313" key="3">
    <source>
        <dbReference type="Proteomes" id="UP000434957"/>
    </source>
</evidence>
<comment type="caution">
    <text evidence="2">The sequence shown here is derived from an EMBL/GenBank/DDBJ whole genome shotgun (WGS) entry which is preliminary data.</text>
</comment>
<organism evidence="2 3">
    <name type="scientific">Phytophthora rubi</name>
    <dbReference type="NCBI Taxonomy" id="129364"/>
    <lineage>
        <taxon>Eukaryota</taxon>
        <taxon>Sar</taxon>
        <taxon>Stramenopiles</taxon>
        <taxon>Oomycota</taxon>
        <taxon>Peronosporomycetes</taxon>
        <taxon>Peronosporales</taxon>
        <taxon>Peronosporaceae</taxon>
        <taxon>Phytophthora</taxon>
    </lineage>
</organism>
<sequence>MNFLGDHATLACNWIRLRDLLAHFRDQIPVPSTWQTVIATTASDDPLSQPGPFAGMSCPDDHSDGASVHGRDLVSASTAAPPRQQSKRPTSSGDSSKRSAHRAPAKLQLHPATRVQETASCRSDDRPQVWPIEKARALDWLGEDRPVHTCFHREDLVGMLVRMMFWNKLNDSYWPKYVPERYYLAAETHLDDLVEQKVQPPFWGELVPSEVLDAKVLLEESESEQDDASDESAWSDAGKESPEDNADDEEVSITAESSPRRRKRSSSHVSAPDQPPVKRSRQDVRRDSRSPLAQKRYSQLTADDKTVVETPGDDVTSWQCHGVRFKRSDPSLKEESQTPGFPAYTPKRHDLDLLKARFNPDAFYAFLIAELPWQRMYADRVKELYFHRLSDLSDAETAFMGEMDNFMHENSRAFWTALHWVILLQGDPGSVAAKIYVRRRKAHESVSKRMATLIRRYLKKGVRASLFQEPGVWKFPAKVCCWILEDPLASLTHSLLEQLANLDLEEPARVQWAHCITEETRIAHLPADIRSRLIPAGQRDLISNAL</sequence>
<dbReference type="Proteomes" id="UP000434957">
    <property type="component" value="Unassembled WGS sequence"/>
</dbReference>